<proteinExistence type="predicted"/>
<reference evidence="8 9" key="2">
    <citation type="journal article" date="2011" name="J. Bacteriol.">
        <title>Complete genome sequence of the anaerobic, halophilic alkalithermophile Natranaerobius thermophilus JW/NM-WN-LF.</title>
        <authorList>
            <person name="Zhao B."/>
            <person name="Mesbah N.M."/>
            <person name="Dalin E."/>
            <person name="Goodwin L."/>
            <person name="Nolan M."/>
            <person name="Pitluck S."/>
            <person name="Chertkov O."/>
            <person name="Brettin T.S."/>
            <person name="Han J."/>
            <person name="Larimer F.W."/>
            <person name="Land M.L."/>
            <person name="Hauser L."/>
            <person name="Kyrpides N."/>
            <person name="Wiegel J."/>
        </authorList>
    </citation>
    <scope>NUCLEOTIDE SEQUENCE [LARGE SCALE GENOMIC DNA]</scope>
    <source>
        <strain evidence="9">ATCC BAA-1301 / DSM 18059 / JW/NM-WN-LF</strain>
    </source>
</reference>
<dbReference type="eggNOG" id="COG0755">
    <property type="taxonomic scope" value="Bacteria"/>
</dbReference>
<feature type="domain" description="Cytochrome c assembly protein" evidence="7">
    <location>
        <begin position="71"/>
        <end position="274"/>
    </location>
</feature>
<dbReference type="InterPro" id="IPR045062">
    <property type="entry name" value="Cyt_c_biogenesis_CcsA/CcmC"/>
</dbReference>
<keyword evidence="5 6" id="KW-0472">Membrane</keyword>
<keyword evidence="9" id="KW-1185">Reference proteome</keyword>
<feature type="transmembrane region" description="Helical" evidence="6">
    <location>
        <begin position="6"/>
        <end position="27"/>
    </location>
</feature>
<keyword evidence="2 6" id="KW-0812">Transmembrane</keyword>
<gene>
    <name evidence="8" type="ordered locus">Nther_1122</name>
</gene>
<accession>B2A1G5</accession>
<dbReference type="PANTHER" id="PTHR30071">
    <property type="entry name" value="HEME EXPORTER PROTEIN C"/>
    <property type="match status" value="1"/>
</dbReference>
<dbReference type="InParanoid" id="B2A1G5"/>
<dbReference type="Pfam" id="PF01578">
    <property type="entry name" value="Cytochrom_C_asm"/>
    <property type="match status" value="1"/>
</dbReference>
<dbReference type="GO" id="GO:0020037">
    <property type="term" value="F:heme binding"/>
    <property type="evidence" value="ECO:0007669"/>
    <property type="project" value="InterPro"/>
</dbReference>
<feature type="transmembrane region" description="Helical" evidence="6">
    <location>
        <begin position="136"/>
        <end position="159"/>
    </location>
</feature>
<feature type="transmembrane region" description="Helical" evidence="6">
    <location>
        <begin position="63"/>
        <end position="85"/>
    </location>
</feature>
<evidence type="ECO:0000256" key="6">
    <source>
        <dbReference type="SAM" id="Phobius"/>
    </source>
</evidence>
<dbReference type="GO" id="GO:0017004">
    <property type="term" value="P:cytochrome complex assembly"/>
    <property type="evidence" value="ECO:0007669"/>
    <property type="project" value="UniProtKB-KW"/>
</dbReference>
<feature type="transmembrane region" description="Helical" evidence="6">
    <location>
        <begin position="248"/>
        <end position="269"/>
    </location>
</feature>
<evidence type="ECO:0000256" key="1">
    <source>
        <dbReference type="ARBA" id="ARBA00004141"/>
    </source>
</evidence>
<comment type="subcellular location">
    <subcellularLocation>
        <location evidence="1">Membrane</location>
        <topology evidence="1">Multi-pass membrane protein</topology>
    </subcellularLocation>
</comment>
<dbReference type="AlphaFoldDB" id="B2A1G5"/>
<dbReference type="RefSeq" id="WP_012447580.1">
    <property type="nucleotide sequence ID" value="NC_010718.1"/>
</dbReference>
<keyword evidence="3" id="KW-0201">Cytochrome c-type biogenesis</keyword>
<name>B2A1G5_NATTJ</name>
<dbReference type="Proteomes" id="UP000001683">
    <property type="component" value="Chromosome"/>
</dbReference>
<organism evidence="8 9">
    <name type="scientific">Natranaerobius thermophilus (strain ATCC BAA-1301 / DSM 18059 / JW/NM-WN-LF)</name>
    <dbReference type="NCBI Taxonomy" id="457570"/>
    <lineage>
        <taxon>Bacteria</taxon>
        <taxon>Bacillati</taxon>
        <taxon>Bacillota</taxon>
        <taxon>Clostridia</taxon>
        <taxon>Natranaerobiales</taxon>
        <taxon>Natranaerobiaceae</taxon>
        <taxon>Natranaerobius</taxon>
    </lineage>
</organism>
<dbReference type="InterPro" id="IPR002541">
    <property type="entry name" value="Cyt_c_assembly"/>
</dbReference>
<evidence type="ECO:0000256" key="4">
    <source>
        <dbReference type="ARBA" id="ARBA00022989"/>
    </source>
</evidence>
<protein>
    <submittedName>
        <fullName evidence="8">Cytochrome c assembly protein</fullName>
    </submittedName>
</protein>
<dbReference type="GO" id="GO:0005886">
    <property type="term" value="C:plasma membrane"/>
    <property type="evidence" value="ECO:0007669"/>
    <property type="project" value="TreeGrafter"/>
</dbReference>
<dbReference type="KEGG" id="nth:Nther_1122"/>
<dbReference type="EMBL" id="CP001034">
    <property type="protein sequence ID" value="ACB84705.1"/>
    <property type="molecule type" value="Genomic_DNA"/>
</dbReference>
<reference evidence="8 9" key="1">
    <citation type="submission" date="2008-04" db="EMBL/GenBank/DDBJ databases">
        <title>Complete sequence of chromosome of Natranaerobius thermophilus JW/NM-WN-LF.</title>
        <authorList>
            <consortium name="US DOE Joint Genome Institute"/>
            <person name="Copeland A."/>
            <person name="Lucas S."/>
            <person name="Lapidus A."/>
            <person name="Glavina del Rio T."/>
            <person name="Dalin E."/>
            <person name="Tice H."/>
            <person name="Bruce D."/>
            <person name="Goodwin L."/>
            <person name="Pitluck S."/>
            <person name="Chertkov O."/>
            <person name="Brettin T."/>
            <person name="Detter J.C."/>
            <person name="Han C."/>
            <person name="Kuske C.R."/>
            <person name="Schmutz J."/>
            <person name="Larimer F."/>
            <person name="Land M."/>
            <person name="Hauser L."/>
            <person name="Kyrpides N."/>
            <person name="Lykidis A."/>
            <person name="Mesbah N.M."/>
            <person name="Wiegel J."/>
        </authorList>
    </citation>
    <scope>NUCLEOTIDE SEQUENCE [LARGE SCALE GENOMIC DNA]</scope>
    <source>
        <strain evidence="9">ATCC BAA-1301 / DSM 18059 / JW/NM-WN-LF</strain>
    </source>
</reference>
<evidence type="ECO:0000256" key="5">
    <source>
        <dbReference type="ARBA" id="ARBA00023136"/>
    </source>
</evidence>
<keyword evidence="4 6" id="KW-1133">Transmembrane helix</keyword>
<dbReference type="PANTHER" id="PTHR30071:SF1">
    <property type="entry name" value="CYTOCHROME B_B6 PROTEIN-RELATED"/>
    <property type="match status" value="1"/>
</dbReference>
<evidence type="ECO:0000256" key="3">
    <source>
        <dbReference type="ARBA" id="ARBA00022748"/>
    </source>
</evidence>
<sequence>MNPISIINLIIAISLLASTALFILSVKYLDQPGNNYQKAISQFLGDFGYLLLLSKFIGRSYALGYLSLFSFYETLILAAIVLVTVAKAAEKIYDVELLKFFSYPLSALFMIVSLFAPQNPPQLTSEMMGGWLGYHIAFVIIAYGCFSASFLTEGMYLFLDRCIKNKQITIIVKLIPSLDQLNKLNYRIIFTGFIFLTVGIGFGGIWSDEIWGAYWFWEPKFIVTLFIWLVYGIYLYNKLIWGFQGKVISYLNLIGFIAIMINYFVVRLLDGGLHHFY</sequence>
<feature type="transmembrane region" description="Helical" evidence="6">
    <location>
        <begin position="188"/>
        <end position="207"/>
    </location>
</feature>
<evidence type="ECO:0000259" key="7">
    <source>
        <dbReference type="Pfam" id="PF01578"/>
    </source>
</evidence>
<evidence type="ECO:0000313" key="9">
    <source>
        <dbReference type="Proteomes" id="UP000001683"/>
    </source>
</evidence>
<dbReference type="OrthoDB" id="9814290at2"/>
<evidence type="ECO:0000256" key="2">
    <source>
        <dbReference type="ARBA" id="ARBA00022692"/>
    </source>
</evidence>
<feature type="transmembrane region" description="Helical" evidence="6">
    <location>
        <begin position="219"/>
        <end position="236"/>
    </location>
</feature>
<feature type="transmembrane region" description="Helical" evidence="6">
    <location>
        <begin position="97"/>
        <end position="116"/>
    </location>
</feature>
<dbReference type="STRING" id="457570.Nther_1122"/>
<dbReference type="FunCoup" id="B2A1G5">
    <property type="interactions" value="7"/>
</dbReference>
<dbReference type="HOGENOM" id="CLU_049710_2_2_9"/>
<evidence type="ECO:0000313" key="8">
    <source>
        <dbReference type="EMBL" id="ACB84705.1"/>
    </source>
</evidence>